<protein>
    <recommendedName>
        <fullName evidence="3">Cation transporter</fullName>
    </recommendedName>
</protein>
<dbReference type="RefSeq" id="WP_095618560.1">
    <property type="nucleotide sequence ID" value="NZ_NSKD01000010.1"/>
</dbReference>
<dbReference type="AlphaFoldDB" id="A0A2A2EXB2"/>
<evidence type="ECO:0008006" key="3">
    <source>
        <dbReference type="Google" id="ProtNLM"/>
    </source>
</evidence>
<proteinExistence type="predicted"/>
<evidence type="ECO:0000313" key="1">
    <source>
        <dbReference type="EMBL" id="PAU77025.1"/>
    </source>
</evidence>
<comment type="caution">
    <text evidence="1">The sequence shown here is derived from an EMBL/GenBank/DDBJ whole genome shotgun (WGS) entry which is preliminary data.</text>
</comment>
<reference evidence="1 2" key="1">
    <citation type="submission" date="2017-08" db="EMBL/GenBank/DDBJ databases">
        <title>Halovibrio sewagensis sp. nov., isolated from wastewater of high salinity.</title>
        <authorList>
            <person name="Dong X."/>
            <person name="Zhang G."/>
        </authorList>
    </citation>
    <scope>NUCLEOTIDE SEQUENCE [LARGE SCALE GENOMIC DNA]</scope>
    <source>
        <strain evidence="1 2">YL5-2</strain>
    </source>
</reference>
<sequence>MAKPHRAIVNECCLVIRHLKLDNLDHEKAEAIGQAIDQITGIDMVSLNDDRSILNVAYDAGKVNIEDIEAVVREHGADIAQGWWTRFKESWYRFSDSNVRENKERTPWSCH</sequence>
<name>A0A2A2EXB2_9GAMM</name>
<organism evidence="1 2">
    <name type="scientific">Halovibrio salipaludis</name>
    <dbReference type="NCBI Taxonomy" id="2032626"/>
    <lineage>
        <taxon>Bacteria</taxon>
        <taxon>Pseudomonadati</taxon>
        <taxon>Pseudomonadota</taxon>
        <taxon>Gammaproteobacteria</taxon>
        <taxon>Oceanospirillales</taxon>
        <taxon>Halomonadaceae</taxon>
        <taxon>Halovibrio</taxon>
    </lineage>
</organism>
<dbReference type="OrthoDB" id="5822659at2"/>
<accession>A0A2A2EXB2</accession>
<dbReference type="Proteomes" id="UP000218896">
    <property type="component" value="Unassembled WGS sequence"/>
</dbReference>
<evidence type="ECO:0000313" key="2">
    <source>
        <dbReference type="Proteomes" id="UP000218896"/>
    </source>
</evidence>
<gene>
    <name evidence="1" type="ORF">CK501_14995</name>
</gene>
<dbReference type="EMBL" id="NSKD01000010">
    <property type="protein sequence ID" value="PAU77025.1"/>
    <property type="molecule type" value="Genomic_DNA"/>
</dbReference>
<keyword evidence="2" id="KW-1185">Reference proteome</keyword>